<dbReference type="EMBL" id="JABCJJ010000038">
    <property type="protein sequence ID" value="NMR21499.1"/>
    <property type="molecule type" value="Genomic_DNA"/>
</dbReference>
<accession>A0A7Y0M137</accession>
<protein>
    <submittedName>
        <fullName evidence="1">SPOR domain-containing protein</fullName>
    </submittedName>
</protein>
<dbReference type="AlphaFoldDB" id="A0A7Y0M137"/>
<proteinExistence type="predicted"/>
<organism evidence="1 2">
    <name type="scientific">Cellulomonas fimi</name>
    <dbReference type="NCBI Taxonomy" id="1708"/>
    <lineage>
        <taxon>Bacteria</taxon>
        <taxon>Bacillati</taxon>
        <taxon>Actinomycetota</taxon>
        <taxon>Actinomycetes</taxon>
        <taxon>Micrococcales</taxon>
        <taxon>Cellulomonadaceae</taxon>
        <taxon>Cellulomonas</taxon>
    </lineage>
</organism>
<evidence type="ECO:0000313" key="1">
    <source>
        <dbReference type="EMBL" id="NMR21499.1"/>
    </source>
</evidence>
<comment type="caution">
    <text evidence="1">The sequence shown here is derived from an EMBL/GenBank/DDBJ whole genome shotgun (WGS) entry which is preliminary data.</text>
</comment>
<reference evidence="1 2" key="1">
    <citation type="submission" date="2020-04" db="EMBL/GenBank/DDBJ databases">
        <title>Sequencing and Assembly of C. fimi.</title>
        <authorList>
            <person name="Ramsey A.R."/>
        </authorList>
    </citation>
    <scope>NUCLEOTIDE SEQUENCE [LARGE SCALE GENOMIC DNA]</scope>
    <source>
        <strain evidence="1 2">SB</strain>
    </source>
</reference>
<dbReference type="Proteomes" id="UP000562124">
    <property type="component" value="Unassembled WGS sequence"/>
</dbReference>
<sequence>MAGTGGTEQYWYNIVTKTVETGHQSTWQDRMGPYATREEAEQALLKARARTEAWDDEDERYQR</sequence>
<evidence type="ECO:0000313" key="2">
    <source>
        <dbReference type="Proteomes" id="UP000562124"/>
    </source>
</evidence>
<gene>
    <name evidence="1" type="ORF">HIR71_14955</name>
</gene>
<dbReference type="RefSeq" id="WP_169325871.1">
    <property type="nucleotide sequence ID" value="NZ_JABCJJ010000038.1"/>
</dbReference>
<keyword evidence="2" id="KW-1185">Reference proteome</keyword>
<name>A0A7Y0M137_CELFI</name>